<reference evidence="6" key="1">
    <citation type="submission" date="2017-01" db="EMBL/GenBank/DDBJ databases">
        <title>Genome Analysis of Deinococcus marmoris KOPRI26562.</title>
        <authorList>
            <person name="Kim J.H."/>
            <person name="Oh H.-M."/>
        </authorList>
    </citation>
    <scope>NUCLEOTIDE SEQUENCE [LARGE SCALE GENOMIC DNA]</scope>
    <source>
        <strain evidence="6">PAMC 26633</strain>
    </source>
</reference>
<protein>
    <submittedName>
        <fullName evidence="5">PhaK-like protein</fullName>
    </submittedName>
</protein>
<evidence type="ECO:0000313" key="6">
    <source>
        <dbReference type="Proteomes" id="UP000214720"/>
    </source>
</evidence>
<dbReference type="PANTHER" id="PTHR34596">
    <property type="entry name" value="CHITOPORIN"/>
    <property type="match status" value="1"/>
</dbReference>
<dbReference type="InterPro" id="IPR005318">
    <property type="entry name" value="OM_porin_bac"/>
</dbReference>
<dbReference type="eggNOG" id="ENOG502Z9P4">
    <property type="taxonomic scope" value="Bacteria"/>
</dbReference>
<keyword evidence="3" id="KW-0732">Signal</keyword>
<dbReference type="Gene3D" id="2.40.160.10">
    <property type="entry name" value="Porin"/>
    <property type="match status" value="1"/>
</dbReference>
<keyword evidence="2" id="KW-0813">Transport</keyword>
<evidence type="ECO:0000256" key="2">
    <source>
        <dbReference type="ARBA" id="ARBA00022448"/>
    </source>
</evidence>
<comment type="caution">
    <text evidence="5">The sequence shown here is derived from an EMBL/GenBank/DDBJ whole genome shotgun (WGS) entry which is preliminary data.</text>
</comment>
<evidence type="ECO:0000256" key="4">
    <source>
        <dbReference type="SAM" id="MobiDB-lite"/>
    </source>
</evidence>
<gene>
    <name evidence="5" type="ORF">BSU04_03715</name>
</gene>
<comment type="similarity">
    <text evidence="1">Belongs to the outer membrane porin (Opr) (TC 1.B.25) family.</text>
</comment>
<dbReference type="GO" id="GO:0016020">
    <property type="term" value="C:membrane"/>
    <property type="evidence" value="ECO:0007669"/>
    <property type="project" value="InterPro"/>
</dbReference>
<dbReference type="GO" id="GO:0015288">
    <property type="term" value="F:porin activity"/>
    <property type="evidence" value="ECO:0007669"/>
    <property type="project" value="TreeGrafter"/>
</dbReference>
<dbReference type="InterPro" id="IPR023614">
    <property type="entry name" value="Porin_dom_sf"/>
</dbReference>
<dbReference type="Pfam" id="PF03573">
    <property type="entry name" value="OprD"/>
    <property type="match status" value="1"/>
</dbReference>
<dbReference type="AlphaFoldDB" id="A0A226X8X5"/>
<evidence type="ECO:0000313" key="5">
    <source>
        <dbReference type="EMBL" id="OXC79901.1"/>
    </source>
</evidence>
<proteinExistence type="inferred from homology"/>
<sequence length="494" mass="54391">MHALNLYENGHRPSLLAAHKELRDKHMKQQKHSIALSLIVFAGLMNPAMSAFADDDDVESRHTEAPPSSPPNSEADAPISNQAKSKGFIEDSHFNLLFRSYTEHFESEGIKKKDASVLGNQAVFESGYTRGLFGVGFDASLFSAFKLNGGQGAGNRVHLNHDGQSGQNQLAWTYPGVWDVKARVSNTVVKYGQQLFDSPFLVPHDNRALPPTYRGVSLASEEIKNLTLKAGSVDAVLARGQTSVSSLSTEYGGTHFSRFTFAGGDYTPNDDTAVSLYGSRAENVWDQYYLSLSRSIGDPSQIRWTGGLTYYYTHDVGQSREGSINNHAYSLQFSGTHNAHTVAVGFQQIASNQFFDYVGQSAGDYLANSLDVDYNAPHEKSLSLSYTVNMSGYGVPGLKMTMWTAYGWGADASDMANRYADSSSALHDLYWKNGEPVHGTHYEFGFIPSYTFGSGKLKGATAKFYYMHHHGSKYYSDSTSDVYRLMVNVPVNVF</sequence>
<dbReference type="Proteomes" id="UP000214720">
    <property type="component" value="Unassembled WGS sequence"/>
</dbReference>
<feature type="region of interest" description="Disordered" evidence="4">
    <location>
        <begin position="55"/>
        <end position="79"/>
    </location>
</feature>
<evidence type="ECO:0000256" key="3">
    <source>
        <dbReference type="ARBA" id="ARBA00022729"/>
    </source>
</evidence>
<name>A0A226X8X5_CABSO</name>
<dbReference type="PANTHER" id="PTHR34596:SF2">
    <property type="entry name" value="CHITOPORIN"/>
    <property type="match status" value="1"/>
</dbReference>
<dbReference type="EMBL" id="MTHB01000027">
    <property type="protein sequence ID" value="OXC79901.1"/>
    <property type="molecule type" value="Genomic_DNA"/>
</dbReference>
<evidence type="ECO:0000256" key="1">
    <source>
        <dbReference type="ARBA" id="ARBA00009075"/>
    </source>
</evidence>
<organism evidence="5 6">
    <name type="scientific">Caballeronia sordidicola</name>
    <name type="common">Burkholderia sordidicola</name>
    <dbReference type="NCBI Taxonomy" id="196367"/>
    <lineage>
        <taxon>Bacteria</taxon>
        <taxon>Pseudomonadati</taxon>
        <taxon>Pseudomonadota</taxon>
        <taxon>Betaproteobacteria</taxon>
        <taxon>Burkholderiales</taxon>
        <taxon>Burkholderiaceae</taxon>
        <taxon>Caballeronia</taxon>
    </lineage>
</organism>
<accession>A0A226X8X5</accession>